<dbReference type="GO" id="GO:0008017">
    <property type="term" value="F:microtubule binding"/>
    <property type="evidence" value="ECO:0007669"/>
    <property type="project" value="InterPro"/>
</dbReference>
<feature type="compositionally biased region" description="Basic residues" evidence="6">
    <location>
        <begin position="153"/>
        <end position="170"/>
    </location>
</feature>
<accession>A0A835HRK5</accession>
<feature type="domain" description="TPX2 C-terminal" evidence="7">
    <location>
        <begin position="28"/>
        <end position="83"/>
    </location>
</feature>
<feature type="region of interest" description="Disordered" evidence="6">
    <location>
        <begin position="150"/>
        <end position="170"/>
    </location>
</feature>
<organism evidence="8 9">
    <name type="scientific">Coptis chinensis</name>
    <dbReference type="NCBI Taxonomy" id="261450"/>
    <lineage>
        <taxon>Eukaryota</taxon>
        <taxon>Viridiplantae</taxon>
        <taxon>Streptophyta</taxon>
        <taxon>Embryophyta</taxon>
        <taxon>Tracheophyta</taxon>
        <taxon>Spermatophyta</taxon>
        <taxon>Magnoliopsida</taxon>
        <taxon>Ranunculales</taxon>
        <taxon>Ranunculaceae</taxon>
        <taxon>Coptidoideae</taxon>
        <taxon>Coptis</taxon>
    </lineage>
</organism>
<proteinExistence type="inferred from homology"/>
<gene>
    <name evidence="8" type="ORF">IFM89_033639</name>
</gene>
<keyword evidence="5" id="KW-0206">Cytoskeleton</keyword>
<reference evidence="8 9" key="1">
    <citation type="submission" date="2020-10" db="EMBL/GenBank/DDBJ databases">
        <title>The Coptis chinensis genome and diversification of protoberbering-type alkaloids.</title>
        <authorList>
            <person name="Wang B."/>
            <person name="Shu S."/>
            <person name="Song C."/>
            <person name="Liu Y."/>
        </authorList>
    </citation>
    <scope>NUCLEOTIDE SEQUENCE [LARGE SCALE GENOMIC DNA]</scope>
    <source>
        <strain evidence="8">HL-2020</strain>
        <tissue evidence="8">Leaf</tissue>
    </source>
</reference>
<name>A0A835HRK5_9MAGN</name>
<dbReference type="InterPro" id="IPR044806">
    <property type="entry name" value="WVD2/WDL1-4"/>
</dbReference>
<evidence type="ECO:0000256" key="3">
    <source>
        <dbReference type="ARBA" id="ARBA00022490"/>
    </source>
</evidence>
<comment type="similarity">
    <text evidence="2">Belongs to the TPX2 family.</text>
</comment>
<dbReference type="InterPro" id="IPR027329">
    <property type="entry name" value="TPX2_C"/>
</dbReference>
<evidence type="ECO:0000256" key="2">
    <source>
        <dbReference type="ARBA" id="ARBA00005885"/>
    </source>
</evidence>
<evidence type="ECO:0000313" key="8">
    <source>
        <dbReference type="EMBL" id="KAF9603012.1"/>
    </source>
</evidence>
<comment type="subcellular location">
    <subcellularLocation>
        <location evidence="1">Cytoplasm</location>
        <location evidence="1">Cytoskeleton</location>
    </subcellularLocation>
</comment>
<dbReference type="GO" id="GO:0000226">
    <property type="term" value="P:microtubule cytoskeleton organization"/>
    <property type="evidence" value="ECO:0007669"/>
    <property type="project" value="InterPro"/>
</dbReference>
<dbReference type="OrthoDB" id="1925970at2759"/>
<evidence type="ECO:0000256" key="5">
    <source>
        <dbReference type="ARBA" id="ARBA00023212"/>
    </source>
</evidence>
<evidence type="ECO:0000256" key="1">
    <source>
        <dbReference type="ARBA" id="ARBA00004245"/>
    </source>
</evidence>
<dbReference type="Proteomes" id="UP000631114">
    <property type="component" value="Unassembled WGS sequence"/>
</dbReference>
<dbReference type="AlphaFoldDB" id="A0A835HRK5"/>
<protein>
    <recommendedName>
        <fullName evidence="7">TPX2 C-terminal domain-containing protein</fullName>
    </recommendedName>
</protein>
<keyword evidence="3" id="KW-0963">Cytoplasm</keyword>
<evidence type="ECO:0000313" key="9">
    <source>
        <dbReference type="Proteomes" id="UP000631114"/>
    </source>
</evidence>
<keyword evidence="9" id="KW-1185">Reference proteome</keyword>
<evidence type="ECO:0000256" key="6">
    <source>
        <dbReference type="SAM" id="MobiDB-lite"/>
    </source>
</evidence>
<sequence>MNPTMGLVINYVLSFEEITLKFVSNGEQFYSKLEEKHRALEAERNQCESRTKREAALKQLRKSLTFRANPMPSFYQEGPPPKVDLKKEVRVGIFAKQDIPVGSEFSTLNDMVVLRIEKPCSIRRKLMPNVFLYSTGIPRQADAANRTNLQHKGAAKRTNLRHKGIAKRPH</sequence>
<evidence type="ECO:0000256" key="4">
    <source>
        <dbReference type="ARBA" id="ARBA00022701"/>
    </source>
</evidence>
<dbReference type="Pfam" id="PF06886">
    <property type="entry name" value="TPX2"/>
    <property type="match status" value="1"/>
</dbReference>
<dbReference type="PANTHER" id="PTHR46372:SF2">
    <property type="entry name" value="PROTEIN WVD2-LIKE 3"/>
    <property type="match status" value="1"/>
</dbReference>
<dbReference type="EMBL" id="JADFTS010000006">
    <property type="protein sequence ID" value="KAF9603012.1"/>
    <property type="molecule type" value="Genomic_DNA"/>
</dbReference>
<dbReference type="PANTHER" id="PTHR46372">
    <property type="entry name" value="PROTEIN WVD2-LIKE 3"/>
    <property type="match status" value="1"/>
</dbReference>
<evidence type="ECO:0000259" key="7">
    <source>
        <dbReference type="Pfam" id="PF06886"/>
    </source>
</evidence>
<dbReference type="GO" id="GO:0005874">
    <property type="term" value="C:microtubule"/>
    <property type="evidence" value="ECO:0007669"/>
    <property type="project" value="UniProtKB-KW"/>
</dbReference>
<comment type="caution">
    <text evidence="8">The sequence shown here is derived from an EMBL/GenBank/DDBJ whole genome shotgun (WGS) entry which is preliminary data.</text>
</comment>
<keyword evidence="4" id="KW-0493">Microtubule</keyword>